<organism evidence="2">
    <name type="scientific">Sylvanvirus sp</name>
    <dbReference type="NCBI Taxonomy" id="2487774"/>
    <lineage>
        <taxon>Viruses</taxon>
    </lineage>
</organism>
<name>A0A3G5AH97_9VIRU</name>
<feature type="transmembrane region" description="Helical" evidence="1">
    <location>
        <begin position="43"/>
        <end position="59"/>
    </location>
</feature>
<evidence type="ECO:0000256" key="1">
    <source>
        <dbReference type="SAM" id="Phobius"/>
    </source>
</evidence>
<evidence type="ECO:0000313" key="2">
    <source>
        <dbReference type="EMBL" id="AYV86530.1"/>
    </source>
</evidence>
<proteinExistence type="predicted"/>
<protein>
    <submittedName>
        <fullName evidence="2">Uncharacterized protein</fullName>
    </submittedName>
</protein>
<keyword evidence="1" id="KW-0812">Transmembrane</keyword>
<keyword evidence="1" id="KW-0472">Membrane</keyword>
<gene>
    <name evidence="2" type="ORF">Sylvanvirus2_26</name>
</gene>
<feature type="transmembrane region" description="Helical" evidence="1">
    <location>
        <begin position="71"/>
        <end position="90"/>
    </location>
</feature>
<sequence length="118" mass="14322">MSGRSIRLQKSCERKDKTDLIIIMIIMLYIFLLRFYIDRRDNHNIFICTIILFLGYNMNDRNDEKLYSVEICEFLCTMHIISILLFFIYILHAEKVIYYFIAHAGIFQISIEKEYKIY</sequence>
<keyword evidence="1" id="KW-1133">Transmembrane helix</keyword>
<feature type="transmembrane region" description="Helical" evidence="1">
    <location>
        <begin position="20"/>
        <end position="37"/>
    </location>
</feature>
<reference evidence="2" key="1">
    <citation type="submission" date="2018-10" db="EMBL/GenBank/DDBJ databases">
        <title>Hidden diversity of soil giant viruses.</title>
        <authorList>
            <person name="Schulz F."/>
            <person name="Alteio L."/>
            <person name="Goudeau D."/>
            <person name="Ryan E.M."/>
            <person name="Malmstrom R.R."/>
            <person name="Blanchard J."/>
            <person name="Woyke T."/>
        </authorList>
    </citation>
    <scope>NUCLEOTIDE SEQUENCE</scope>
    <source>
        <strain evidence="2">SYV1</strain>
    </source>
</reference>
<accession>A0A3G5AH97</accession>
<dbReference type="EMBL" id="MK072508">
    <property type="protein sequence ID" value="AYV86530.1"/>
    <property type="molecule type" value="Genomic_DNA"/>
</dbReference>